<dbReference type="GO" id="GO:0016787">
    <property type="term" value="F:hydrolase activity"/>
    <property type="evidence" value="ECO:0007669"/>
    <property type="project" value="UniProtKB-KW"/>
</dbReference>
<name>A0ABQ2KDU2_9NOCA</name>
<reference evidence="3" key="1">
    <citation type="journal article" date="2019" name="Int. J. Syst. Evol. Microbiol.">
        <title>The Global Catalogue of Microorganisms (GCM) 10K type strain sequencing project: providing services to taxonomists for standard genome sequencing and annotation.</title>
        <authorList>
            <consortium name="The Broad Institute Genomics Platform"/>
            <consortium name="The Broad Institute Genome Sequencing Center for Infectious Disease"/>
            <person name="Wu L."/>
            <person name="Ma J."/>
        </authorList>
    </citation>
    <scope>NUCLEOTIDE SEQUENCE [LARGE SCALE GENOMIC DNA]</scope>
    <source>
        <strain evidence="3">CGMCC 4.7329</strain>
    </source>
</reference>
<organism evidence="2 3">
    <name type="scientific">Nocardia rhizosphaerihabitans</name>
    <dbReference type="NCBI Taxonomy" id="1691570"/>
    <lineage>
        <taxon>Bacteria</taxon>
        <taxon>Bacillati</taxon>
        <taxon>Actinomycetota</taxon>
        <taxon>Actinomycetes</taxon>
        <taxon>Mycobacteriales</taxon>
        <taxon>Nocardiaceae</taxon>
        <taxon>Nocardia</taxon>
    </lineage>
</organism>
<dbReference type="Proteomes" id="UP000658127">
    <property type="component" value="Unassembled WGS sequence"/>
</dbReference>
<dbReference type="InterPro" id="IPR000073">
    <property type="entry name" value="AB_hydrolase_1"/>
</dbReference>
<dbReference type="InterPro" id="IPR052897">
    <property type="entry name" value="Sec-Metab_Biosynth_Hydrolase"/>
</dbReference>
<dbReference type="PANTHER" id="PTHR37017:SF11">
    <property type="entry name" value="ESTERASE_LIPASE_THIOESTERASE DOMAIN-CONTAINING PROTEIN"/>
    <property type="match status" value="1"/>
</dbReference>
<evidence type="ECO:0000313" key="3">
    <source>
        <dbReference type="Proteomes" id="UP000658127"/>
    </source>
</evidence>
<keyword evidence="3" id="KW-1185">Reference proteome</keyword>
<dbReference type="EMBL" id="BMNE01000003">
    <property type="protein sequence ID" value="GGN78549.1"/>
    <property type="molecule type" value="Genomic_DNA"/>
</dbReference>
<evidence type="ECO:0000313" key="2">
    <source>
        <dbReference type="EMBL" id="GGN78549.1"/>
    </source>
</evidence>
<dbReference type="Pfam" id="PF12697">
    <property type="entry name" value="Abhydrolase_6"/>
    <property type="match status" value="1"/>
</dbReference>
<dbReference type="Gene3D" id="3.40.50.1820">
    <property type="entry name" value="alpha/beta hydrolase"/>
    <property type="match status" value="1"/>
</dbReference>
<dbReference type="RefSeq" id="WP_189027686.1">
    <property type="nucleotide sequence ID" value="NZ_BMNE01000003.1"/>
</dbReference>
<dbReference type="InterPro" id="IPR029058">
    <property type="entry name" value="AB_hydrolase_fold"/>
</dbReference>
<gene>
    <name evidence="2" type="ORF">GCM10011610_26230</name>
</gene>
<keyword evidence="2" id="KW-0378">Hydrolase</keyword>
<proteinExistence type="predicted"/>
<sequence length="231" mass="24044">MSTPTVILVHGAFAESASWSGVISRLRTVDATVIAAANPLRDVDTDADIVRGIVDSVDGPVVLVGHSYGGQVISQVHDPKIAALVYVAAFAPEEGETIGELSGKFPGGTLGETLNQVVLCDGSTDFYIQPAKFHQQFAADISAAQAAIDAATQRPLSDRALNGKSGAPSWKTVPSWFVFPDADYNIPVAAHRFMAERAGARATIEIVGASHALPASQPAEVILTAIEAVVG</sequence>
<protein>
    <submittedName>
        <fullName evidence="2">Alpha/beta hydrolase</fullName>
    </submittedName>
</protein>
<dbReference type="PANTHER" id="PTHR37017">
    <property type="entry name" value="AB HYDROLASE-1 DOMAIN-CONTAINING PROTEIN-RELATED"/>
    <property type="match status" value="1"/>
</dbReference>
<accession>A0ABQ2KDU2</accession>
<dbReference type="SUPFAM" id="SSF53474">
    <property type="entry name" value="alpha/beta-Hydrolases"/>
    <property type="match status" value="1"/>
</dbReference>
<comment type="caution">
    <text evidence="2">The sequence shown here is derived from an EMBL/GenBank/DDBJ whole genome shotgun (WGS) entry which is preliminary data.</text>
</comment>
<evidence type="ECO:0000259" key="1">
    <source>
        <dbReference type="Pfam" id="PF12697"/>
    </source>
</evidence>
<feature type="domain" description="AB hydrolase-1" evidence="1">
    <location>
        <begin position="6"/>
        <end position="221"/>
    </location>
</feature>